<sequence length="66" mass="7327">MIPKEHRWDLTDHPGLHILRPFITRYLKKGLAEIGSENKTLPASAAEIYAAGVCERVSELDNALAV</sequence>
<name>C5CWF9_VARPS</name>
<gene>
    <name evidence="1" type="ordered locus">Vapar_2073</name>
</gene>
<evidence type="ECO:0000313" key="1">
    <source>
        <dbReference type="EMBL" id="ACS18714.1"/>
    </source>
</evidence>
<accession>C5CWF9</accession>
<dbReference type="EMBL" id="CP001635">
    <property type="protein sequence ID" value="ACS18714.1"/>
    <property type="molecule type" value="Genomic_DNA"/>
</dbReference>
<dbReference type="HOGENOM" id="CLU_2830060_0_0_4"/>
<dbReference type="AlphaFoldDB" id="C5CWF9"/>
<reference evidence="1" key="1">
    <citation type="submission" date="2009-06" db="EMBL/GenBank/DDBJ databases">
        <title>Complete sequence of chromosome 1 of Variovorax paradoxus S110.</title>
        <authorList>
            <consortium name="US DOE Joint Genome Institute"/>
            <person name="Lucas S."/>
            <person name="Copeland A."/>
            <person name="Lapidus A."/>
            <person name="Glavina del Rio T."/>
            <person name="Tice H."/>
            <person name="Bruce D."/>
            <person name="Goodwin L."/>
            <person name="Pitluck S."/>
            <person name="Chertkov O."/>
            <person name="Brettin T."/>
            <person name="Detter J.C."/>
            <person name="Han C."/>
            <person name="Larimer F."/>
            <person name="Land M."/>
            <person name="Hauser L."/>
            <person name="Kyrpides N."/>
            <person name="Ovchinnikova G."/>
            <person name="Orwin P."/>
            <person name="Leadbetter J.R."/>
            <person name="Spain J.C."/>
            <person name="Han J.I."/>
        </authorList>
    </citation>
    <scope>NUCLEOTIDE SEQUENCE</scope>
    <source>
        <strain evidence="1">S110</strain>
    </source>
</reference>
<protein>
    <submittedName>
        <fullName evidence="1">Uncharacterized protein</fullName>
    </submittedName>
</protein>
<proteinExistence type="predicted"/>
<organism evidence="1">
    <name type="scientific">Variovorax paradoxus (strain S110)</name>
    <dbReference type="NCBI Taxonomy" id="543728"/>
    <lineage>
        <taxon>Bacteria</taxon>
        <taxon>Pseudomonadati</taxon>
        <taxon>Pseudomonadota</taxon>
        <taxon>Betaproteobacteria</taxon>
        <taxon>Burkholderiales</taxon>
        <taxon>Comamonadaceae</taxon>
        <taxon>Variovorax</taxon>
    </lineage>
</organism>
<dbReference type="KEGG" id="vap:Vapar_2073"/>